<evidence type="ECO:0000259" key="3">
    <source>
        <dbReference type="SMART" id="SM00646"/>
    </source>
</evidence>
<dbReference type="Gene3D" id="3.40.630.40">
    <property type="entry name" value="Zn-dependent exopeptidases"/>
    <property type="match status" value="1"/>
</dbReference>
<feature type="chain" id="PRO_5046991232" evidence="2">
    <location>
        <begin position="24"/>
        <end position="222"/>
    </location>
</feature>
<dbReference type="PANTHER" id="PTHR30404">
    <property type="entry name" value="N-ACETYLMURAMOYL-L-ALANINE AMIDASE"/>
    <property type="match status" value="1"/>
</dbReference>
<dbReference type="Pfam" id="PF01520">
    <property type="entry name" value="Amidase_3"/>
    <property type="match status" value="1"/>
</dbReference>
<dbReference type="CDD" id="cd02696">
    <property type="entry name" value="MurNAc-LAA"/>
    <property type="match status" value="1"/>
</dbReference>
<evidence type="ECO:0000256" key="2">
    <source>
        <dbReference type="SAM" id="SignalP"/>
    </source>
</evidence>
<dbReference type="RefSeq" id="WP_377558649.1">
    <property type="nucleotide sequence ID" value="NZ_JBHUHQ010000040.1"/>
</dbReference>
<keyword evidence="2" id="KW-0732">Signal</keyword>
<proteinExistence type="predicted"/>
<accession>A0ABW4W793</accession>
<comment type="caution">
    <text evidence="4">The sequence shown here is derived from an EMBL/GenBank/DDBJ whole genome shotgun (WGS) entry which is preliminary data.</text>
</comment>
<reference evidence="5" key="1">
    <citation type="journal article" date="2019" name="Int. J. Syst. Evol. Microbiol.">
        <title>The Global Catalogue of Microorganisms (GCM) 10K type strain sequencing project: providing services to taxonomists for standard genome sequencing and annotation.</title>
        <authorList>
            <consortium name="The Broad Institute Genomics Platform"/>
            <consortium name="The Broad Institute Genome Sequencing Center for Infectious Disease"/>
            <person name="Wu L."/>
            <person name="Ma J."/>
        </authorList>
    </citation>
    <scope>NUCLEOTIDE SEQUENCE [LARGE SCALE GENOMIC DNA]</scope>
    <source>
        <strain evidence="5">R28</strain>
    </source>
</reference>
<evidence type="ECO:0000313" key="5">
    <source>
        <dbReference type="Proteomes" id="UP001597383"/>
    </source>
</evidence>
<feature type="signal peptide" evidence="2">
    <location>
        <begin position="1"/>
        <end position="23"/>
    </location>
</feature>
<sequence>MGNKIYNVTVIILFILLCSACNSEDNNQTNDKITKDNNSLDSTYKVVIDPGHGGKDVGATGASGQYEKSFTLSLSMKVKELLEQETDMEVYMTRSDDSYISQESRYRPTFANDLNADVFISIHGNTFTDSNVSGTETFYYHKNSLSFAKIVHEHVVAATGFKNRGVKKEEFFVVKDTEMPAVLLEIGYLTNPNDESEMLNDTFQNRVASAIVEGIKEYQLES</sequence>
<protein>
    <submittedName>
        <fullName evidence="4">N-acetylmuramoyl-L-alanine amidase</fullName>
    </submittedName>
</protein>
<organism evidence="4 5">
    <name type="scientific">Ornithinibacillus salinisoli</name>
    <dbReference type="NCBI Taxonomy" id="1848459"/>
    <lineage>
        <taxon>Bacteria</taxon>
        <taxon>Bacillati</taxon>
        <taxon>Bacillota</taxon>
        <taxon>Bacilli</taxon>
        <taxon>Bacillales</taxon>
        <taxon>Bacillaceae</taxon>
        <taxon>Ornithinibacillus</taxon>
    </lineage>
</organism>
<name>A0ABW4W793_9BACI</name>
<evidence type="ECO:0000313" key="4">
    <source>
        <dbReference type="EMBL" id="MFD2046600.1"/>
    </source>
</evidence>
<dbReference type="SMART" id="SM00646">
    <property type="entry name" value="Ami_3"/>
    <property type="match status" value="1"/>
</dbReference>
<evidence type="ECO:0000256" key="1">
    <source>
        <dbReference type="ARBA" id="ARBA00022801"/>
    </source>
</evidence>
<dbReference type="InterPro" id="IPR002508">
    <property type="entry name" value="MurNAc-LAA_cat"/>
</dbReference>
<gene>
    <name evidence="4" type="ORF">ACFSJF_20230</name>
</gene>
<keyword evidence="1" id="KW-0378">Hydrolase</keyword>
<keyword evidence="5" id="KW-1185">Reference proteome</keyword>
<dbReference type="SUPFAM" id="SSF53187">
    <property type="entry name" value="Zn-dependent exopeptidases"/>
    <property type="match status" value="1"/>
</dbReference>
<feature type="domain" description="MurNAc-LAA" evidence="3">
    <location>
        <begin position="108"/>
        <end position="216"/>
    </location>
</feature>
<dbReference type="InterPro" id="IPR050695">
    <property type="entry name" value="N-acetylmuramoyl_amidase_3"/>
</dbReference>
<dbReference type="Proteomes" id="UP001597383">
    <property type="component" value="Unassembled WGS sequence"/>
</dbReference>
<dbReference type="EMBL" id="JBHUHQ010000040">
    <property type="protein sequence ID" value="MFD2046600.1"/>
    <property type="molecule type" value="Genomic_DNA"/>
</dbReference>
<dbReference type="PANTHER" id="PTHR30404:SF0">
    <property type="entry name" value="N-ACETYLMURAMOYL-L-ALANINE AMIDASE AMIC"/>
    <property type="match status" value="1"/>
</dbReference>